<protein>
    <submittedName>
        <fullName evidence="1">Uncharacterized protein</fullName>
    </submittedName>
</protein>
<reference evidence="1" key="1">
    <citation type="submission" date="2020-06" db="EMBL/GenBank/DDBJ databases">
        <authorList>
            <person name="Li T."/>
            <person name="Hu X."/>
            <person name="Zhang T."/>
            <person name="Song X."/>
            <person name="Zhang H."/>
            <person name="Dai N."/>
            <person name="Sheng W."/>
            <person name="Hou X."/>
            <person name="Wei L."/>
        </authorList>
    </citation>
    <scope>NUCLEOTIDE SEQUENCE</scope>
    <source>
        <strain evidence="1">G02</strain>
        <tissue evidence="1">Leaf</tissue>
    </source>
</reference>
<sequence length="68" mass="7923">MNGWDNCSDYSGSSGYLAWDFVAGDMDDDDPEMLDDFWEDEHPIEDVEMWFYDDVNVVDAGYDWPQSP</sequence>
<name>A0AAW2RHK5_SESRA</name>
<proteinExistence type="predicted"/>
<gene>
    <name evidence="1" type="ORF">Sradi_3198800</name>
</gene>
<dbReference type="EMBL" id="JACGWJ010000013">
    <property type="protein sequence ID" value="KAL0378933.1"/>
    <property type="molecule type" value="Genomic_DNA"/>
</dbReference>
<organism evidence="1">
    <name type="scientific">Sesamum radiatum</name>
    <name type="common">Black benniseed</name>
    <dbReference type="NCBI Taxonomy" id="300843"/>
    <lineage>
        <taxon>Eukaryota</taxon>
        <taxon>Viridiplantae</taxon>
        <taxon>Streptophyta</taxon>
        <taxon>Embryophyta</taxon>
        <taxon>Tracheophyta</taxon>
        <taxon>Spermatophyta</taxon>
        <taxon>Magnoliopsida</taxon>
        <taxon>eudicotyledons</taxon>
        <taxon>Gunneridae</taxon>
        <taxon>Pentapetalae</taxon>
        <taxon>asterids</taxon>
        <taxon>lamiids</taxon>
        <taxon>Lamiales</taxon>
        <taxon>Pedaliaceae</taxon>
        <taxon>Sesamum</taxon>
    </lineage>
</organism>
<reference evidence="1" key="2">
    <citation type="journal article" date="2024" name="Plant">
        <title>Genomic evolution and insights into agronomic trait innovations of Sesamum species.</title>
        <authorList>
            <person name="Miao H."/>
            <person name="Wang L."/>
            <person name="Qu L."/>
            <person name="Liu H."/>
            <person name="Sun Y."/>
            <person name="Le M."/>
            <person name="Wang Q."/>
            <person name="Wei S."/>
            <person name="Zheng Y."/>
            <person name="Lin W."/>
            <person name="Duan Y."/>
            <person name="Cao H."/>
            <person name="Xiong S."/>
            <person name="Wang X."/>
            <person name="Wei L."/>
            <person name="Li C."/>
            <person name="Ma Q."/>
            <person name="Ju M."/>
            <person name="Zhao R."/>
            <person name="Li G."/>
            <person name="Mu C."/>
            <person name="Tian Q."/>
            <person name="Mei H."/>
            <person name="Zhang T."/>
            <person name="Gao T."/>
            <person name="Zhang H."/>
        </authorList>
    </citation>
    <scope>NUCLEOTIDE SEQUENCE</scope>
    <source>
        <strain evidence="1">G02</strain>
    </source>
</reference>
<comment type="caution">
    <text evidence="1">The sequence shown here is derived from an EMBL/GenBank/DDBJ whole genome shotgun (WGS) entry which is preliminary data.</text>
</comment>
<evidence type="ECO:0000313" key="1">
    <source>
        <dbReference type="EMBL" id="KAL0378933.1"/>
    </source>
</evidence>
<accession>A0AAW2RHK5</accession>
<dbReference type="AlphaFoldDB" id="A0AAW2RHK5"/>